<dbReference type="InterPro" id="IPR009057">
    <property type="entry name" value="Homeodomain-like_sf"/>
</dbReference>
<dbReference type="InterPro" id="IPR046335">
    <property type="entry name" value="LacI/GalR-like_sensor"/>
</dbReference>
<evidence type="ECO:0000313" key="6">
    <source>
        <dbReference type="Proteomes" id="UP000035268"/>
    </source>
</evidence>
<dbReference type="STRING" id="1307763.L21SP4_01920"/>
<dbReference type="KEGG" id="vbl:L21SP4_01920"/>
<dbReference type="GO" id="GO:0000976">
    <property type="term" value="F:transcription cis-regulatory region binding"/>
    <property type="evidence" value="ECO:0007669"/>
    <property type="project" value="TreeGrafter"/>
</dbReference>
<dbReference type="SMART" id="SM00342">
    <property type="entry name" value="HTH_ARAC"/>
    <property type="match status" value="1"/>
</dbReference>
<dbReference type="Proteomes" id="UP000035268">
    <property type="component" value="Chromosome"/>
</dbReference>
<protein>
    <submittedName>
        <fullName evidence="5">AraC family transcriptional regulator</fullName>
    </submittedName>
</protein>
<keyword evidence="6" id="KW-1185">Reference proteome</keyword>
<dbReference type="Gene3D" id="3.40.50.2300">
    <property type="match status" value="2"/>
</dbReference>
<dbReference type="PROSITE" id="PS01124">
    <property type="entry name" value="HTH_ARAC_FAMILY_2"/>
    <property type="match status" value="1"/>
</dbReference>
<dbReference type="InterPro" id="IPR018062">
    <property type="entry name" value="HTH_AraC-typ_CS"/>
</dbReference>
<accession>A0A0G3EK32</accession>
<dbReference type="PANTHER" id="PTHR30146:SF24">
    <property type="entry name" value="XYLOSE OPERON REGULATORY PROTEIN"/>
    <property type="match status" value="1"/>
</dbReference>
<keyword evidence="2" id="KW-0238">DNA-binding</keyword>
<evidence type="ECO:0000256" key="1">
    <source>
        <dbReference type="ARBA" id="ARBA00023015"/>
    </source>
</evidence>
<keyword evidence="1" id="KW-0805">Transcription regulation</keyword>
<dbReference type="PANTHER" id="PTHR30146">
    <property type="entry name" value="LACI-RELATED TRANSCRIPTIONAL REPRESSOR"/>
    <property type="match status" value="1"/>
</dbReference>
<gene>
    <name evidence="5" type="primary">xylR_6</name>
    <name evidence="5" type="ORF">L21SP4_01920</name>
</gene>
<evidence type="ECO:0000259" key="4">
    <source>
        <dbReference type="PROSITE" id="PS01124"/>
    </source>
</evidence>
<keyword evidence="3" id="KW-0804">Transcription</keyword>
<dbReference type="SUPFAM" id="SSF53822">
    <property type="entry name" value="Periplasmic binding protein-like I"/>
    <property type="match status" value="1"/>
</dbReference>
<reference evidence="5 6" key="2">
    <citation type="journal article" date="2016" name="ISME J.">
        <title>Characterization of the first cultured representative of Verrucomicrobia subdivision 5 indicates the proposal of a novel phylum.</title>
        <authorList>
            <person name="Spring S."/>
            <person name="Bunk B."/>
            <person name="Sproer C."/>
            <person name="Schumann P."/>
            <person name="Rohde M."/>
            <person name="Tindall B.J."/>
            <person name="Klenk H.P."/>
        </authorList>
    </citation>
    <scope>NUCLEOTIDE SEQUENCE [LARGE SCALE GENOMIC DNA]</scope>
    <source>
        <strain evidence="5 6">L21-Fru-AB</strain>
    </source>
</reference>
<dbReference type="EMBL" id="CP010904">
    <property type="protein sequence ID" value="AKJ65155.1"/>
    <property type="molecule type" value="Genomic_DNA"/>
</dbReference>
<dbReference type="OrthoDB" id="9778008at2"/>
<reference evidence="6" key="1">
    <citation type="submission" date="2015-02" db="EMBL/GenBank/DDBJ databases">
        <title>Description and complete genome sequence of the first cultured representative of the subdivision 5 of the Verrucomicrobia phylum.</title>
        <authorList>
            <person name="Spring S."/>
            <person name="Bunk B."/>
            <person name="Sproer C."/>
            <person name="Klenk H.-P."/>
        </authorList>
    </citation>
    <scope>NUCLEOTIDE SEQUENCE [LARGE SCALE GENOMIC DNA]</scope>
    <source>
        <strain evidence="6">L21-Fru-AB</strain>
    </source>
</reference>
<evidence type="ECO:0000256" key="3">
    <source>
        <dbReference type="ARBA" id="ARBA00023163"/>
    </source>
</evidence>
<evidence type="ECO:0000256" key="2">
    <source>
        <dbReference type="ARBA" id="ARBA00023125"/>
    </source>
</evidence>
<evidence type="ECO:0000313" key="5">
    <source>
        <dbReference type="EMBL" id="AKJ65155.1"/>
    </source>
</evidence>
<name>A0A0G3EK32_9BACT</name>
<dbReference type="SUPFAM" id="SSF46689">
    <property type="entry name" value="Homeodomain-like"/>
    <property type="match status" value="2"/>
</dbReference>
<organism evidence="5 6">
    <name type="scientific">Kiritimatiella glycovorans</name>
    <dbReference type="NCBI Taxonomy" id="1307763"/>
    <lineage>
        <taxon>Bacteria</taxon>
        <taxon>Pseudomonadati</taxon>
        <taxon>Kiritimatiellota</taxon>
        <taxon>Kiritimatiellia</taxon>
        <taxon>Kiritimatiellales</taxon>
        <taxon>Kiritimatiellaceae</taxon>
        <taxon>Kiritimatiella</taxon>
    </lineage>
</organism>
<proteinExistence type="predicted"/>
<dbReference type="CDD" id="cd01543">
    <property type="entry name" value="PBP1_XylR"/>
    <property type="match status" value="1"/>
</dbReference>
<dbReference type="GO" id="GO:0003700">
    <property type="term" value="F:DNA-binding transcription factor activity"/>
    <property type="evidence" value="ECO:0007669"/>
    <property type="project" value="InterPro"/>
</dbReference>
<feature type="domain" description="HTH araC/xylS-type" evidence="4">
    <location>
        <begin position="281"/>
        <end position="379"/>
    </location>
</feature>
<dbReference type="Pfam" id="PF13377">
    <property type="entry name" value="Peripla_BP_3"/>
    <property type="match status" value="1"/>
</dbReference>
<dbReference type="InterPro" id="IPR018060">
    <property type="entry name" value="HTH_AraC"/>
</dbReference>
<dbReference type="AlphaFoldDB" id="A0A0G3EK32"/>
<dbReference type="InterPro" id="IPR028082">
    <property type="entry name" value="Peripla_BP_I"/>
</dbReference>
<dbReference type="RefSeq" id="WP_052882420.1">
    <property type="nucleotide sequence ID" value="NZ_CP010904.1"/>
</dbReference>
<dbReference type="Pfam" id="PF12833">
    <property type="entry name" value="HTH_18"/>
    <property type="match status" value="1"/>
</dbReference>
<sequence>MDRLIRHRRVLLVMGERYNMRVHRGVAQYASGNRWHLTNLFGTDPGPIRRRGCDGIVAVLDPDDPLTGAVLRRRVPKVDLSIIRDRLAMPHLTGDNEAMGREAALHFLDRGFRSFLWFSARDHAPARKRCEGYTAELARHGFNCRRLVVDAQFGTRTPPWEKLEAWIHDELAVAALPCAAYVYNDVQAADLLDACVSGGIQVPHEVAVLGTDNHPLICPTAAVPLSSINHDLEELGRRAAAELDRLMSGEPSARRIITIPHRGITVRQSSDIFAINDPCMVRALRYLHANFHRDLSVEDIVEASGTSRRSLQRCFKARLNQTIHGELMRLRVNRVCQLLRETSYSVSDIAAVSGFNTPEYLHRIFRQRFGMTPRQYRMKEKERS</sequence>
<dbReference type="Gene3D" id="1.10.10.60">
    <property type="entry name" value="Homeodomain-like"/>
    <property type="match status" value="1"/>
</dbReference>
<dbReference type="PROSITE" id="PS00041">
    <property type="entry name" value="HTH_ARAC_FAMILY_1"/>
    <property type="match status" value="1"/>
</dbReference>